<dbReference type="Pfam" id="PF01663">
    <property type="entry name" value="Phosphodiest"/>
    <property type="match status" value="1"/>
</dbReference>
<dbReference type="Proteomes" id="UP001060336">
    <property type="component" value="Chromosome"/>
</dbReference>
<sequence>MSRPRFLFVLFDGLRRDMVRADTAPAIHGFRQSWTDFPNSASVFPVETRVQVSSFVTGSFPGQAALHPAGDNQRPGHGIMGNSFYDPALGFDGPMDTSDDAKMAAAAEHYGRLQGSRNIGEILHEAGRRYAVVTTGKIGNARLLNLNAAAQGQPVFSIWGADISSPAAEFDKVIERFGPVPEQQFPNVAVMDYAASVLLDEFIPKHDADIQVIWFNEPDLSFHYREIGSPESLAAIKAVDDAFRRILDWWEKEGRDEGWQIVAASDHGQITVTGQIDVADELTKAGFRVGNAIGGDVDVVVKRSYAGGISIRDRNPEMTEQVFDWLTQQDWCGLVFSREELKGALLMSAINVSGARAPDLYMVLRTSDGANAHGYPGLCYADNGDISVGGGMHGGLHQHELNNLLTAGGDLFRQGHVVETPTGLVDIVPTMLAALDVEAPASMTGRVLGEAFRIESKPPFWQEMLLRAERGDFAQELRVAQVEGAPNHYLRGGRRTA</sequence>
<evidence type="ECO:0000313" key="2">
    <source>
        <dbReference type="Proteomes" id="UP001060336"/>
    </source>
</evidence>
<dbReference type="KEGG" id="naci:NUH88_03715"/>
<proteinExistence type="predicted"/>
<dbReference type="PANTHER" id="PTHR10151:SF120">
    <property type="entry name" value="BIS(5'-ADENOSYL)-TRIPHOSPHATASE"/>
    <property type="match status" value="1"/>
</dbReference>
<name>A0A9J7AZD9_9PROT</name>
<dbReference type="InterPro" id="IPR002591">
    <property type="entry name" value="Phosphodiest/P_Trfase"/>
</dbReference>
<dbReference type="GO" id="GO:0016787">
    <property type="term" value="F:hydrolase activity"/>
    <property type="evidence" value="ECO:0007669"/>
    <property type="project" value="UniProtKB-ARBA"/>
</dbReference>
<protein>
    <submittedName>
        <fullName evidence="1">Alkaline phosphatase family protein</fullName>
    </submittedName>
</protein>
<accession>A0A9J7AZD9</accession>
<organism evidence="1 2">
    <name type="scientific">Nisaea acidiphila</name>
    <dbReference type="NCBI Taxonomy" id="1862145"/>
    <lineage>
        <taxon>Bacteria</taxon>
        <taxon>Pseudomonadati</taxon>
        <taxon>Pseudomonadota</taxon>
        <taxon>Alphaproteobacteria</taxon>
        <taxon>Rhodospirillales</taxon>
        <taxon>Thalassobaculaceae</taxon>
        <taxon>Nisaea</taxon>
    </lineage>
</organism>
<reference evidence="1" key="1">
    <citation type="submission" date="2022-08" db="EMBL/GenBank/DDBJ databases">
        <title>Nisaea acidiphila sp. nov., isolated from a marine algal debris and emended description of the genus Nisaea Urios et al. 2008.</title>
        <authorList>
            <person name="Kwon K."/>
        </authorList>
    </citation>
    <scope>NUCLEOTIDE SEQUENCE</scope>
    <source>
        <strain evidence="1">MEBiC11861</strain>
    </source>
</reference>
<dbReference type="SUPFAM" id="SSF53649">
    <property type="entry name" value="Alkaline phosphatase-like"/>
    <property type="match status" value="1"/>
</dbReference>
<evidence type="ECO:0000313" key="1">
    <source>
        <dbReference type="EMBL" id="UUX50813.1"/>
    </source>
</evidence>
<dbReference type="PANTHER" id="PTHR10151">
    <property type="entry name" value="ECTONUCLEOTIDE PYROPHOSPHATASE/PHOSPHODIESTERASE"/>
    <property type="match status" value="1"/>
</dbReference>
<dbReference type="Gene3D" id="3.40.720.10">
    <property type="entry name" value="Alkaline Phosphatase, subunit A"/>
    <property type="match status" value="2"/>
</dbReference>
<dbReference type="InterPro" id="IPR017850">
    <property type="entry name" value="Alkaline_phosphatase_core_sf"/>
</dbReference>
<dbReference type="EMBL" id="CP102480">
    <property type="protein sequence ID" value="UUX50813.1"/>
    <property type="molecule type" value="Genomic_DNA"/>
</dbReference>
<dbReference type="AlphaFoldDB" id="A0A9J7AZD9"/>
<dbReference type="RefSeq" id="WP_257770051.1">
    <property type="nucleotide sequence ID" value="NZ_CP102480.1"/>
</dbReference>
<gene>
    <name evidence="1" type="ORF">NUH88_03715</name>
</gene>
<keyword evidence="2" id="KW-1185">Reference proteome</keyword>